<dbReference type="AlphaFoldDB" id="A0A927GG02"/>
<dbReference type="Gene3D" id="3.40.50.1820">
    <property type="entry name" value="alpha/beta hydrolase"/>
    <property type="match status" value="1"/>
</dbReference>
<gene>
    <name evidence="6" type="ORF">IC230_24595</name>
</gene>
<reference evidence="6" key="1">
    <citation type="submission" date="2020-09" db="EMBL/GenBank/DDBJ databases">
        <authorList>
            <person name="Kim M.K."/>
        </authorList>
    </citation>
    <scope>NUCLEOTIDE SEQUENCE</scope>
    <source>
        <strain evidence="6">BT704</strain>
    </source>
</reference>
<organism evidence="6 7">
    <name type="scientific">Spirosoma validum</name>
    <dbReference type="NCBI Taxonomy" id="2771355"/>
    <lineage>
        <taxon>Bacteria</taxon>
        <taxon>Pseudomonadati</taxon>
        <taxon>Bacteroidota</taxon>
        <taxon>Cytophagia</taxon>
        <taxon>Cytophagales</taxon>
        <taxon>Cytophagaceae</taxon>
        <taxon>Spirosoma</taxon>
    </lineage>
</organism>
<proteinExistence type="predicted"/>
<evidence type="ECO:0000256" key="4">
    <source>
        <dbReference type="SAM" id="SignalP"/>
    </source>
</evidence>
<evidence type="ECO:0000256" key="3">
    <source>
        <dbReference type="ARBA" id="ARBA00022801"/>
    </source>
</evidence>
<dbReference type="Pfam" id="PF22244">
    <property type="entry name" value="GCE_fung"/>
    <property type="match status" value="1"/>
</dbReference>
<keyword evidence="2 4" id="KW-0732">Signal</keyword>
<evidence type="ECO:0000256" key="1">
    <source>
        <dbReference type="ARBA" id="ARBA00022487"/>
    </source>
</evidence>
<evidence type="ECO:0000313" key="7">
    <source>
        <dbReference type="Proteomes" id="UP000653797"/>
    </source>
</evidence>
<keyword evidence="1" id="KW-0719">Serine esterase</keyword>
<dbReference type="Proteomes" id="UP000653797">
    <property type="component" value="Unassembled WGS sequence"/>
</dbReference>
<dbReference type="InterPro" id="IPR054579">
    <property type="entry name" value="GCE-like_dom"/>
</dbReference>
<dbReference type="RefSeq" id="WP_191041731.1">
    <property type="nucleotide sequence ID" value="NZ_JACXAA010000011.1"/>
</dbReference>
<evidence type="ECO:0000259" key="5">
    <source>
        <dbReference type="Pfam" id="PF22244"/>
    </source>
</evidence>
<dbReference type="InterPro" id="IPR029058">
    <property type="entry name" value="AB_hydrolase_fold"/>
</dbReference>
<evidence type="ECO:0000313" key="6">
    <source>
        <dbReference type="EMBL" id="MBD2756100.1"/>
    </source>
</evidence>
<evidence type="ECO:0000256" key="2">
    <source>
        <dbReference type="ARBA" id="ARBA00022729"/>
    </source>
</evidence>
<sequence>MARILFSLALIILVVHLVNAQTPEPVFNYDEAKVGTYTLPDPLIDAKGKPVKTRADWANRRKELIQLFAENVYGQTPKQAVKLRFQTTAVDSSALNGLAIRKQVSIFFIDYPKLPSIDVLIYLPKNNRASAAFLGLNFCGNHCVTTDATIPLSTRWMANTGEATITNQATGKARGMQARRWPVETIVKRGYALVTAYYGDIEPDHPKGWQGHIRSVLGDTTQPDNWGAIGAWAWGMSRILDYLQTEPKIDTKRIMSIGHSRIGKAALWAGAQDERFAAVISNESGEGGAALSRRWYGETVERINTSFPHWFCVRYKTYNKHVVDLPIDQHELLALIAPRPLYVASASDDQWSDPKGEFLGAMHTEPVYKLYGKTALGTTTFPTVNQPVGQTVRYHDRTGKHDVTDYDWEQYLRFADELVR</sequence>
<feature type="chain" id="PRO_5037664541" evidence="4">
    <location>
        <begin position="21"/>
        <end position="420"/>
    </location>
</feature>
<dbReference type="EMBL" id="JACXAA010000011">
    <property type="protein sequence ID" value="MBD2756100.1"/>
    <property type="molecule type" value="Genomic_DNA"/>
</dbReference>
<comment type="caution">
    <text evidence="6">The sequence shown here is derived from an EMBL/GenBank/DDBJ whole genome shotgun (WGS) entry which is preliminary data.</text>
</comment>
<dbReference type="SUPFAM" id="SSF53474">
    <property type="entry name" value="alpha/beta-Hydrolases"/>
    <property type="match status" value="1"/>
</dbReference>
<accession>A0A927GG02</accession>
<protein>
    <submittedName>
        <fullName evidence="6">Acetylxylan esterase</fullName>
    </submittedName>
</protein>
<name>A0A927GG02_9BACT</name>
<keyword evidence="3" id="KW-0378">Hydrolase</keyword>
<dbReference type="GO" id="GO:0052689">
    <property type="term" value="F:carboxylic ester hydrolase activity"/>
    <property type="evidence" value="ECO:0007669"/>
    <property type="project" value="UniProtKB-KW"/>
</dbReference>
<feature type="domain" description="4-O-methyl-glucuronoyl methylesterase-like" evidence="5">
    <location>
        <begin position="225"/>
        <end position="372"/>
    </location>
</feature>
<keyword evidence="7" id="KW-1185">Reference proteome</keyword>
<feature type="signal peptide" evidence="4">
    <location>
        <begin position="1"/>
        <end position="20"/>
    </location>
</feature>